<dbReference type="AlphaFoldDB" id="A0A0E9QG47"/>
<accession>A0A0E9QG47</accession>
<proteinExistence type="predicted"/>
<sequence length="27" mass="3054">MTSNNLQQAQASSAKSLPQMRMNQIFK</sequence>
<reference evidence="2" key="2">
    <citation type="journal article" date="2015" name="Fish Shellfish Immunol.">
        <title>Early steps in the European eel (Anguilla anguilla)-Vibrio vulnificus interaction in the gills: Role of the RtxA13 toxin.</title>
        <authorList>
            <person name="Callol A."/>
            <person name="Pajuelo D."/>
            <person name="Ebbesson L."/>
            <person name="Teles M."/>
            <person name="MacKenzie S."/>
            <person name="Amaro C."/>
        </authorList>
    </citation>
    <scope>NUCLEOTIDE SEQUENCE</scope>
</reference>
<feature type="compositionally biased region" description="Polar residues" evidence="1">
    <location>
        <begin position="1"/>
        <end position="16"/>
    </location>
</feature>
<reference evidence="2" key="1">
    <citation type="submission" date="2014-11" db="EMBL/GenBank/DDBJ databases">
        <authorList>
            <person name="Amaro Gonzalez C."/>
        </authorList>
    </citation>
    <scope>NUCLEOTIDE SEQUENCE</scope>
</reference>
<protein>
    <submittedName>
        <fullName evidence="2">Uncharacterized protein</fullName>
    </submittedName>
</protein>
<evidence type="ECO:0000256" key="1">
    <source>
        <dbReference type="SAM" id="MobiDB-lite"/>
    </source>
</evidence>
<feature type="region of interest" description="Disordered" evidence="1">
    <location>
        <begin position="1"/>
        <end position="27"/>
    </location>
</feature>
<organism evidence="2">
    <name type="scientific">Anguilla anguilla</name>
    <name type="common">European freshwater eel</name>
    <name type="synonym">Muraena anguilla</name>
    <dbReference type="NCBI Taxonomy" id="7936"/>
    <lineage>
        <taxon>Eukaryota</taxon>
        <taxon>Metazoa</taxon>
        <taxon>Chordata</taxon>
        <taxon>Craniata</taxon>
        <taxon>Vertebrata</taxon>
        <taxon>Euteleostomi</taxon>
        <taxon>Actinopterygii</taxon>
        <taxon>Neopterygii</taxon>
        <taxon>Teleostei</taxon>
        <taxon>Anguilliformes</taxon>
        <taxon>Anguillidae</taxon>
        <taxon>Anguilla</taxon>
    </lineage>
</organism>
<name>A0A0E9QG47_ANGAN</name>
<evidence type="ECO:0000313" key="2">
    <source>
        <dbReference type="EMBL" id="JAH15831.1"/>
    </source>
</evidence>
<dbReference type="EMBL" id="GBXM01092746">
    <property type="protein sequence ID" value="JAH15831.1"/>
    <property type="molecule type" value="Transcribed_RNA"/>
</dbReference>